<protein>
    <recommendedName>
        <fullName evidence="5">Methyltransferase type 11 domain-containing protein</fullName>
    </recommendedName>
</protein>
<dbReference type="HOGENOM" id="CLU_1609557_0_0_9"/>
<keyword evidence="4" id="KW-1185">Reference proteome</keyword>
<dbReference type="Gene3D" id="2.20.25.110">
    <property type="entry name" value="S-adenosyl-L-methionine-dependent methyltransferases"/>
    <property type="match status" value="1"/>
</dbReference>
<reference evidence="1 3" key="1">
    <citation type="submission" date="2009-08" db="EMBL/GenBank/DDBJ databases">
        <authorList>
            <person name="Weinstock G."/>
            <person name="Sodergren E."/>
            <person name="Clifton S."/>
            <person name="Fulton L."/>
            <person name="Fulton B."/>
            <person name="Courtney L."/>
            <person name="Fronick C."/>
            <person name="Harrison M."/>
            <person name="Strong C."/>
            <person name="Farmer C."/>
            <person name="Delahaunty K."/>
            <person name="Markovic C."/>
            <person name="Hall O."/>
            <person name="Minx P."/>
            <person name="Tomlinson C."/>
            <person name="Mitreva M."/>
            <person name="Nelson J."/>
            <person name="Hou S."/>
            <person name="Wollam A."/>
            <person name="Pepin K.H."/>
            <person name="Johnson M."/>
            <person name="Bhonagiri V."/>
            <person name="Nash W.E."/>
            <person name="Warren W."/>
            <person name="Chinwalla A."/>
            <person name="Mardis E.R."/>
            <person name="Wilson R.K."/>
        </authorList>
    </citation>
    <scope>NUCLEOTIDE SEQUENCE [LARGE SCALE GENOMIC DNA]</scope>
    <source>
        <strain evidence="1 3">L1-82</strain>
    </source>
</reference>
<dbReference type="Gene3D" id="3.40.50.150">
    <property type="entry name" value="Vaccinia Virus protein VP39"/>
    <property type="match status" value="1"/>
</dbReference>
<proteinExistence type="predicted"/>
<evidence type="ECO:0000313" key="4">
    <source>
        <dbReference type="Proteomes" id="UP000294398"/>
    </source>
</evidence>
<sequence length="165" mass="18777">MNAKFICQDIRTITFDKEFDVVLNMADGAIGYLEDDGENHKIFSVIAKALKNGGKHFMDIMNGSYAQTHFPCKLWDAGEKGLTLSAFEWEKDRKTLIYGQVDYMYGEALYKPEMKEGNPIRLYSLDEITEIFGKLGLRICNSFADFSGKPSSDNDIQLTVYSIRE</sequence>
<organism evidence="1 3">
    <name type="scientific">Roseburia intestinalis L1-82</name>
    <dbReference type="NCBI Taxonomy" id="536231"/>
    <lineage>
        <taxon>Bacteria</taxon>
        <taxon>Bacillati</taxon>
        <taxon>Bacillota</taxon>
        <taxon>Clostridia</taxon>
        <taxon>Lachnospirales</taxon>
        <taxon>Lachnospiraceae</taxon>
        <taxon>Roseburia</taxon>
    </lineage>
</organism>
<dbReference type="Proteomes" id="UP000294398">
    <property type="component" value="Chromosome"/>
</dbReference>
<dbReference type="CDD" id="cd02440">
    <property type="entry name" value="AdoMet_MTases"/>
    <property type="match status" value="1"/>
</dbReference>
<accession>C7GEL7</accession>
<evidence type="ECO:0000313" key="2">
    <source>
        <dbReference type="EMBL" id="VCV23901.1"/>
    </source>
</evidence>
<dbReference type="EMBL" id="LR027880">
    <property type="protein sequence ID" value="VCV23901.1"/>
    <property type="molecule type" value="Genomic_DNA"/>
</dbReference>
<dbReference type="Proteomes" id="UP000004828">
    <property type="component" value="Unassembled WGS sequence"/>
</dbReference>
<gene>
    <name evidence="2" type="ORF">RIL182_03820</name>
    <name evidence="1" type="ORF">ROSINTL182_08369</name>
</gene>
<evidence type="ECO:0000313" key="1">
    <source>
        <dbReference type="EMBL" id="EEU99747.1"/>
    </source>
</evidence>
<dbReference type="EMBL" id="ABYJ02000180">
    <property type="protein sequence ID" value="EEU99747.1"/>
    <property type="molecule type" value="Genomic_DNA"/>
</dbReference>
<dbReference type="AlphaFoldDB" id="C7GEL7"/>
<evidence type="ECO:0000313" key="3">
    <source>
        <dbReference type="Proteomes" id="UP000004828"/>
    </source>
</evidence>
<evidence type="ECO:0008006" key="5">
    <source>
        <dbReference type="Google" id="ProtNLM"/>
    </source>
</evidence>
<dbReference type="SUPFAM" id="SSF53335">
    <property type="entry name" value="S-adenosyl-L-methionine-dependent methyltransferases"/>
    <property type="match status" value="1"/>
</dbReference>
<reference evidence="2 4" key="2">
    <citation type="submission" date="2018-09" db="EMBL/GenBank/DDBJ databases">
        <authorList>
            <person name="Petit M.-A."/>
            <person name="Lossouarn J."/>
        </authorList>
    </citation>
    <scope>NUCLEOTIDE SEQUENCE [LARGE SCALE GENOMIC DNA]</scope>
    <source>
        <strain evidence="2 4">L1-82</strain>
    </source>
</reference>
<name>C7GEL7_9FIRM</name>
<dbReference type="InterPro" id="IPR029063">
    <property type="entry name" value="SAM-dependent_MTases_sf"/>
</dbReference>